<name>A0A0C9SL34_PLICR</name>
<dbReference type="Gene3D" id="3.30.420.40">
    <property type="match status" value="2"/>
</dbReference>
<dbReference type="PANTHER" id="PTHR14187:SF5">
    <property type="entry name" value="HEAT SHOCK 70 KDA PROTEIN 12A"/>
    <property type="match status" value="1"/>
</dbReference>
<evidence type="ECO:0000313" key="1">
    <source>
        <dbReference type="EMBL" id="KII84791.1"/>
    </source>
</evidence>
<accession>A0A0C9SL34</accession>
<dbReference type="SUPFAM" id="SSF53067">
    <property type="entry name" value="Actin-like ATPase domain"/>
    <property type="match status" value="2"/>
</dbReference>
<proteinExistence type="predicted"/>
<protein>
    <submittedName>
        <fullName evidence="1">Unplaced genomic scaffold PLICRscaffold_16, whole genome shotgun sequence</fullName>
    </submittedName>
</protein>
<dbReference type="AlphaFoldDB" id="A0A0C9SL34"/>
<dbReference type="CDD" id="cd10170">
    <property type="entry name" value="ASKHA_NBD_HSP70"/>
    <property type="match status" value="1"/>
</dbReference>
<gene>
    <name evidence="1" type="ORF">PLICRDRAFT_146294</name>
</gene>
<evidence type="ECO:0000313" key="2">
    <source>
        <dbReference type="Proteomes" id="UP000053263"/>
    </source>
</evidence>
<keyword evidence="2" id="KW-1185">Reference proteome</keyword>
<dbReference type="Proteomes" id="UP000053263">
    <property type="component" value="Unassembled WGS sequence"/>
</dbReference>
<dbReference type="Gene3D" id="3.90.640.10">
    <property type="entry name" value="Actin, Chain A, domain 4"/>
    <property type="match status" value="1"/>
</dbReference>
<dbReference type="OrthoDB" id="2963168at2759"/>
<sequence>MTYNLRVPYTGSSLQLIVSIDIGTTFTAASYCMLQPGVVPKFEELQRWHMQATSDAKVPSVIYYDRIGKPCAFAAETQDDEMRHRAEIEDWCEASWWKLHLRPDHLPMISNLDLPPLPPRKTVEDVFVDYLGYVKQEIKKFIEDSYGDGHAIWKTLYPHMAVILTTPNGWEGRQQTRMREAAVRAELVDASGKQRIKFVTEAEAAVLYAADSGSINNWLVEGERIILCDCGGGTLDITGYRIEGLNPLRLAESAPSQCYLAGAVFVNRAAEVYMRDVLAGSHWDVPEILTAAVRHFEANAKKKFDDASLSSLVFLGGYKNDESLGISRGRLRIPGAAIASFFEPSIRSIKDGLEEVVFGNGGNQAKRVILVGGLASSPWVHSQLVLWGKQRGIAVSRPDGPTIKAVANGALAWYIDQTVSTRYSRWHYGINIRTPYQPHSLAHRAYVPWYGLNGIKYIGDGWGSIVYKNNRIRAGRAFMQPFSVEMAESRSNWTHSVDIYVYRGAPPPPDLLTDPSRGFDIRPGFDVICTISGNLKKCYLASEVKVSPLTGENYRNVAFDICILLGEPEITARLHWLENGRDVYGPAIVTYD</sequence>
<dbReference type="EMBL" id="KN832569">
    <property type="protein sequence ID" value="KII84791.1"/>
    <property type="molecule type" value="Genomic_DNA"/>
</dbReference>
<reference evidence="1 2" key="1">
    <citation type="submission" date="2014-06" db="EMBL/GenBank/DDBJ databases">
        <title>Evolutionary Origins and Diversification of the Mycorrhizal Mutualists.</title>
        <authorList>
            <consortium name="DOE Joint Genome Institute"/>
            <consortium name="Mycorrhizal Genomics Consortium"/>
            <person name="Kohler A."/>
            <person name="Kuo A."/>
            <person name="Nagy L.G."/>
            <person name="Floudas D."/>
            <person name="Copeland A."/>
            <person name="Barry K.W."/>
            <person name="Cichocki N."/>
            <person name="Veneault-Fourrey C."/>
            <person name="LaButti K."/>
            <person name="Lindquist E.A."/>
            <person name="Lipzen A."/>
            <person name="Lundell T."/>
            <person name="Morin E."/>
            <person name="Murat C."/>
            <person name="Riley R."/>
            <person name="Ohm R."/>
            <person name="Sun H."/>
            <person name="Tunlid A."/>
            <person name="Henrissat B."/>
            <person name="Grigoriev I.V."/>
            <person name="Hibbett D.S."/>
            <person name="Martin F."/>
        </authorList>
    </citation>
    <scope>NUCLEOTIDE SEQUENCE [LARGE SCALE GENOMIC DNA]</scope>
    <source>
        <strain evidence="1 2">FD-325 SS-3</strain>
    </source>
</reference>
<organism evidence="1 2">
    <name type="scientific">Plicaturopsis crispa FD-325 SS-3</name>
    <dbReference type="NCBI Taxonomy" id="944288"/>
    <lineage>
        <taxon>Eukaryota</taxon>
        <taxon>Fungi</taxon>
        <taxon>Dikarya</taxon>
        <taxon>Basidiomycota</taxon>
        <taxon>Agaricomycotina</taxon>
        <taxon>Agaricomycetes</taxon>
        <taxon>Agaricomycetidae</taxon>
        <taxon>Amylocorticiales</taxon>
        <taxon>Amylocorticiaceae</taxon>
        <taxon>Plicatura</taxon>
        <taxon>Plicaturopsis crispa</taxon>
    </lineage>
</organism>
<dbReference type="PANTHER" id="PTHR14187">
    <property type="entry name" value="ALPHA KINASE/ELONGATION FACTOR 2 KINASE"/>
    <property type="match status" value="1"/>
</dbReference>
<dbReference type="HOGENOM" id="CLU_009958_4_1_1"/>
<dbReference type="InterPro" id="IPR043129">
    <property type="entry name" value="ATPase_NBD"/>
</dbReference>